<feature type="transmembrane region" description="Helical" evidence="1">
    <location>
        <begin position="12"/>
        <end position="32"/>
    </location>
</feature>
<keyword evidence="1" id="KW-1133">Transmembrane helix</keyword>
<accession>A0A7W7ZCX0</accession>
<proteinExistence type="predicted"/>
<sequence length="98" mass="10443">MDLLTYPGRAWYALVTAIALVGGLAVSAFLLLGSSFGSITGGYVAAFILGNLATLGIALGLIWSFSKNKVIVLSLFYRLGSCHVRLSFLFLPCLAERI</sequence>
<evidence type="ECO:0000256" key="1">
    <source>
        <dbReference type="SAM" id="Phobius"/>
    </source>
</evidence>
<protein>
    <submittedName>
        <fullName evidence="2">Uncharacterized protein</fullName>
    </submittedName>
</protein>
<dbReference type="EMBL" id="JACHIP010000003">
    <property type="protein sequence ID" value="MBB5057606.1"/>
    <property type="molecule type" value="Genomic_DNA"/>
</dbReference>
<gene>
    <name evidence="2" type="ORF">HDF16_002312</name>
</gene>
<organism evidence="2 3">
    <name type="scientific">Granulicella aggregans</name>
    <dbReference type="NCBI Taxonomy" id="474949"/>
    <lineage>
        <taxon>Bacteria</taxon>
        <taxon>Pseudomonadati</taxon>
        <taxon>Acidobacteriota</taxon>
        <taxon>Terriglobia</taxon>
        <taxon>Terriglobales</taxon>
        <taxon>Acidobacteriaceae</taxon>
        <taxon>Granulicella</taxon>
    </lineage>
</organism>
<feature type="transmembrane region" description="Helical" evidence="1">
    <location>
        <begin position="44"/>
        <end position="63"/>
    </location>
</feature>
<name>A0A7W7ZCX0_9BACT</name>
<dbReference type="AlphaFoldDB" id="A0A7W7ZCX0"/>
<dbReference type="Proteomes" id="UP000540989">
    <property type="component" value="Unassembled WGS sequence"/>
</dbReference>
<evidence type="ECO:0000313" key="3">
    <source>
        <dbReference type="Proteomes" id="UP000540989"/>
    </source>
</evidence>
<keyword evidence="3" id="KW-1185">Reference proteome</keyword>
<keyword evidence="1" id="KW-0812">Transmembrane</keyword>
<keyword evidence="1" id="KW-0472">Membrane</keyword>
<evidence type="ECO:0000313" key="2">
    <source>
        <dbReference type="EMBL" id="MBB5057606.1"/>
    </source>
</evidence>
<reference evidence="2 3" key="1">
    <citation type="submission" date="2020-08" db="EMBL/GenBank/DDBJ databases">
        <title>Genomic Encyclopedia of Type Strains, Phase IV (KMG-V): Genome sequencing to study the core and pangenomes of soil and plant-associated prokaryotes.</title>
        <authorList>
            <person name="Whitman W."/>
        </authorList>
    </citation>
    <scope>NUCLEOTIDE SEQUENCE [LARGE SCALE GENOMIC DNA]</scope>
    <source>
        <strain evidence="2 3">M8UP14</strain>
    </source>
</reference>
<comment type="caution">
    <text evidence="2">The sequence shown here is derived from an EMBL/GenBank/DDBJ whole genome shotgun (WGS) entry which is preliminary data.</text>
</comment>